<dbReference type="Pfam" id="PF13692">
    <property type="entry name" value="Glyco_trans_1_4"/>
    <property type="match status" value="1"/>
</dbReference>
<protein>
    <submittedName>
        <fullName evidence="4">Glycosyltransferase family 4 protein</fullName>
    </submittedName>
</protein>
<dbReference type="EMBL" id="JAAXOX010000001">
    <property type="protein sequence ID" value="NKY21253.1"/>
    <property type="molecule type" value="Genomic_DNA"/>
</dbReference>
<gene>
    <name evidence="4" type="ORF">HGA03_01070</name>
</gene>
<evidence type="ECO:0000256" key="1">
    <source>
        <dbReference type="ARBA" id="ARBA00022676"/>
    </source>
</evidence>
<proteinExistence type="predicted"/>
<keyword evidence="2 4" id="KW-0808">Transferase</keyword>
<feature type="domain" description="Glycosyltransferase subfamily 4-like N-terminal" evidence="3">
    <location>
        <begin position="91"/>
        <end position="189"/>
    </location>
</feature>
<evidence type="ECO:0000313" key="5">
    <source>
        <dbReference type="Proteomes" id="UP000581206"/>
    </source>
</evidence>
<accession>A0A7X6KSK9</accession>
<evidence type="ECO:0000313" key="4">
    <source>
        <dbReference type="EMBL" id="NKY21253.1"/>
    </source>
</evidence>
<dbReference type="Gene3D" id="3.40.50.2000">
    <property type="entry name" value="Glycogen Phosphorylase B"/>
    <property type="match status" value="2"/>
</dbReference>
<sequence>MTRRPELHLLTPGDHFSPRTGSAIPTVVDGLCAALGPLPTAARPRVAVARGTYPDRYPSAEPVEYDLPRSHPADRYLDAAAGRIGLPRPGVRRGLRAALRTQDRIDDGVVLVHNAPQAVPLVDRRHTAVLYAHNLLLRSYTRTEAGRVLDRAAAVVCVSAALAQQTTDRLPSSLHDRVRVVPNGVDTGRFHPRDDPGRGDRLRVLFVGRMIPEKGADVLVDAVTRLGRADLDLTLVGSRNFDAAAGPGGYERDLARAAAVLGDRARLVPFTARDAVAALFRSADVLVVPSRWAEPFALTVLEGMASGVPVIASAVGGIPEAMGGAGIAVPPDDPAALADALAALADDEGHRLRVGRQGRARAEAGDWRAARDRLDRAVSPAPVG</sequence>
<dbReference type="AlphaFoldDB" id="A0A7X6KSK9"/>
<dbReference type="Proteomes" id="UP000581206">
    <property type="component" value="Unassembled WGS sequence"/>
</dbReference>
<dbReference type="GO" id="GO:0016757">
    <property type="term" value="F:glycosyltransferase activity"/>
    <property type="evidence" value="ECO:0007669"/>
    <property type="project" value="UniProtKB-KW"/>
</dbReference>
<dbReference type="CDD" id="cd03801">
    <property type="entry name" value="GT4_PimA-like"/>
    <property type="match status" value="1"/>
</dbReference>
<reference evidence="4 5" key="1">
    <citation type="submission" date="2020-04" db="EMBL/GenBank/DDBJ databases">
        <title>MicrobeNet Type strains.</title>
        <authorList>
            <person name="Nicholson A.C."/>
        </authorList>
    </citation>
    <scope>NUCLEOTIDE SEQUENCE [LARGE SCALE GENOMIC DNA]</scope>
    <source>
        <strain evidence="4 5">ATCC BAA-788</strain>
    </source>
</reference>
<dbReference type="Pfam" id="PF13439">
    <property type="entry name" value="Glyco_transf_4"/>
    <property type="match status" value="1"/>
</dbReference>
<comment type="caution">
    <text evidence="4">The sequence shown here is derived from an EMBL/GenBank/DDBJ whole genome shotgun (WGS) entry which is preliminary data.</text>
</comment>
<evidence type="ECO:0000259" key="3">
    <source>
        <dbReference type="Pfam" id="PF13439"/>
    </source>
</evidence>
<dbReference type="PANTHER" id="PTHR12526:SF510">
    <property type="entry name" value="D-INOSITOL 3-PHOSPHATE GLYCOSYLTRANSFERASE"/>
    <property type="match status" value="1"/>
</dbReference>
<dbReference type="RefSeq" id="WP_168628369.1">
    <property type="nucleotide sequence ID" value="NZ_BONL01000003.1"/>
</dbReference>
<evidence type="ECO:0000256" key="2">
    <source>
        <dbReference type="ARBA" id="ARBA00022679"/>
    </source>
</evidence>
<keyword evidence="1" id="KW-0328">Glycosyltransferase</keyword>
<dbReference type="InterPro" id="IPR028098">
    <property type="entry name" value="Glyco_trans_4-like_N"/>
</dbReference>
<name>A0A7X6KSK9_9CELL</name>
<organism evidence="4 5">
    <name type="scientific">Cellulomonas denverensis</name>
    <dbReference type="NCBI Taxonomy" id="264297"/>
    <lineage>
        <taxon>Bacteria</taxon>
        <taxon>Bacillati</taxon>
        <taxon>Actinomycetota</taxon>
        <taxon>Actinomycetes</taxon>
        <taxon>Micrococcales</taxon>
        <taxon>Cellulomonadaceae</taxon>
        <taxon>Cellulomonas</taxon>
    </lineage>
</organism>
<dbReference type="SUPFAM" id="SSF53756">
    <property type="entry name" value="UDP-Glycosyltransferase/glycogen phosphorylase"/>
    <property type="match status" value="1"/>
</dbReference>
<dbReference type="PANTHER" id="PTHR12526">
    <property type="entry name" value="GLYCOSYLTRANSFERASE"/>
    <property type="match status" value="1"/>
</dbReference>
<keyword evidence="5" id="KW-1185">Reference proteome</keyword>